<evidence type="ECO:0000313" key="11">
    <source>
        <dbReference type="Proteomes" id="UP000504607"/>
    </source>
</evidence>
<organism evidence="11 12">
    <name type="scientific">Elaeis guineensis var. tenera</name>
    <name type="common">Oil palm</name>
    <dbReference type="NCBI Taxonomy" id="51953"/>
    <lineage>
        <taxon>Eukaryota</taxon>
        <taxon>Viridiplantae</taxon>
        <taxon>Streptophyta</taxon>
        <taxon>Embryophyta</taxon>
        <taxon>Tracheophyta</taxon>
        <taxon>Spermatophyta</taxon>
        <taxon>Magnoliopsida</taxon>
        <taxon>Liliopsida</taxon>
        <taxon>Arecaceae</taxon>
        <taxon>Arecoideae</taxon>
        <taxon>Cocoseae</taxon>
        <taxon>Elaeidinae</taxon>
        <taxon>Elaeis</taxon>
    </lineage>
</organism>
<keyword evidence="5" id="KW-0479">Metal-binding</keyword>
<feature type="compositionally biased region" description="Basic and acidic residues" evidence="9">
    <location>
        <begin position="272"/>
        <end position="285"/>
    </location>
</feature>
<comment type="cofactor">
    <cofactor evidence="1">
        <name>Zn(2+)</name>
        <dbReference type="ChEBI" id="CHEBI:29105"/>
    </cofactor>
</comment>
<comment type="subunit">
    <text evidence="2">Homodimer.</text>
</comment>
<dbReference type="PANTHER" id="PTHR11079">
    <property type="entry name" value="CYTOSINE DEAMINASE FAMILY MEMBER"/>
    <property type="match status" value="1"/>
</dbReference>
<feature type="compositionally biased region" description="Basic and acidic residues" evidence="9">
    <location>
        <begin position="1029"/>
        <end position="1040"/>
    </location>
</feature>
<accession>A0A6I9S477</accession>
<keyword evidence="11" id="KW-1185">Reference proteome</keyword>
<feature type="compositionally biased region" description="Polar residues" evidence="9">
    <location>
        <begin position="778"/>
        <end position="791"/>
    </location>
</feature>
<dbReference type="HAMAP" id="MF_00972">
    <property type="entry name" value="tRNA_aden_deaminase"/>
    <property type="match status" value="1"/>
</dbReference>
<feature type="compositionally biased region" description="Basic and acidic residues" evidence="9">
    <location>
        <begin position="200"/>
        <end position="209"/>
    </location>
</feature>
<dbReference type="GO" id="GO:0046872">
    <property type="term" value="F:metal ion binding"/>
    <property type="evidence" value="ECO:0007669"/>
    <property type="project" value="UniProtKB-KW"/>
</dbReference>
<protein>
    <recommendedName>
        <fullName evidence="3">tRNA(adenine(34)) deaminase</fullName>
        <ecNumber evidence="3">3.5.4.33</ecNumber>
    </recommendedName>
</protein>
<reference evidence="12" key="1">
    <citation type="submission" date="2025-08" db="UniProtKB">
        <authorList>
            <consortium name="RefSeq"/>
        </authorList>
    </citation>
    <scope>IDENTIFICATION</scope>
</reference>
<dbReference type="EC" id="3.5.4.33" evidence="3"/>
<evidence type="ECO:0000313" key="12">
    <source>
        <dbReference type="RefSeq" id="XP_010936768.1"/>
    </source>
</evidence>
<evidence type="ECO:0000256" key="1">
    <source>
        <dbReference type="ARBA" id="ARBA00001947"/>
    </source>
</evidence>
<feature type="compositionally biased region" description="Polar residues" evidence="9">
    <location>
        <begin position="799"/>
        <end position="811"/>
    </location>
</feature>
<dbReference type="InterPro" id="IPR002125">
    <property type="entry name" value="CMP_dCMP_dom"/>
</dbReference>
<feature type="compositionally biased region" description="Polar residues" evidence="9">
    <location>
        <begin position="736"/>
        <end position="755"/>
    </location>
</feature>
<feature type="compositionally biased region" description="Polar residues" evidence="9">
    <location>
        <begin position="1066"/>
        <end position="1088"/>
    </location>
</feature>
<feature type="compositionally biased region" description="Basic and acidic residues" evidence="9">
    <location>
        <begin position="577"/>
        <end position="591"/>
    </location>
</feature>
<feature type="region of interest" description="Disordered" evidence="9">
    <location>
        <begin position="158"/>
        <end position="178"/>
    </location>
</feature>
<keyword evidence="4" id="KW-0819">tRNA processing</keyword>
<evidence type="ECO:0000256" key="7">
    <source>
        <dbReference type="ARBA" id="ARBA00022833"/>
    </source>
</evidence>
<gene>
    <name evidence="12" type="primary">LOC105056310</name>
</gene>
<feature type="region of interest" description="Disordered" evidence="9">
    <location>
        <begin position="193"/>
        <end position="285"/>
    </location>
</feature>
<dbReference type="OrthoDB" id="408702at2759"/>
<feature type="compositionally biased region" description="Basic and acidic residues" evidence="9">
    <location>
        <begin position="250"/>
        <end position="262"/>
    </location>
</feature>
<evidence type="ECO:0000256" key="3">
    <source>
        <dbReference type="ARBA" id="ARBA00012740"/>
    </source>
</evidence>
<feature type="compositionally biased region" description="Basic and acidic residues" evidence="9">
    <location>
        <begin position="218"/>
        <end position="236"/>
    </location>
</feature>
<feature type="region of interest" description="Disordered" evidence="9">
    <location>
        <begin position="717"/>
        <end position="812"/>
    </location>
</feature>
<feature type="region of interest" description="Disordered" evidence="9">
    <location>
        <begin position="315"/>
        <end position="355"/>
    </location>
</feature>
<dbReference type="SUPFAM" id="SSF53927">
    <property type="entry name" value="Cytidine deaminase-like"/>
    <property type="match status" value="1"/>
</dbReference>
<comment type="catalytic activity">
    <reaction evidence="8">
        <text>adenosine(34) in tRNA + H2O + H(+) = inosine(34) in tRNA + NH4(+)</text>
        <dbReference type="Rhea" id="RHEA:43168"/>
        <dbReference type="Rhea" id="RHEA-COMP:10373"/>
        <dbReference type="Rhea" id="RHEA-COMP:10374"/>
        <dbReference type="ChEBI" id="CHEBI:15377"/>
        <dbReference type="ChEBI" id="CHEBI:15378"/>
        <dbReference type="ChEBI" id="CHEBI:28938"/>
        <dbReference type="ChEBI" id="CHEBI:74411"/>
        <dbReference type="ChEBI" id="CHEBI:82852"/>
        <dbReference type="EC" id="3.5.4.33"/>
    </reaction>
</comment>
<evidence type="ECO:0000256" key="5">
    <source>
        <dbReference type="ARBA" id="ARBA00022723"/>
    </source>
</evidence>
<evidence type="ECO:0000256" key="8">
    <source>
        <dbReference type="ARBA" id="ARBA00048045"/>
    </source>
</evidence>
<sequence>MYSGYTTTAFSLRAKSSFSYAPLPYFTERADHCRGDCSPCAQSSLHGFSINPRFLLYGYCSRQSSLIYWSPSRSFFAGRAATRCRRSALRELGLGPQCRRTSFWSRTSDGSFWEMIGLLAEVRSCCQESYSTEESRNEAGCDKVGSLRKNLKREVEIESVDGEGESRRSSTARKDGSSSVYYSESSLDWYSGSKRKEGKGRRVDGESSRNHGSGTVDVSEREVRQARKYDDDDAGSKKRYVSVCDAGGDSGRKSEFQEKDSNLRASSSSKFSEWEIRDREKKDASLRNLRHEVREEHGYEDQKVARQEGSWRFTRMSGVGEDNARTGLTSKNMAGARKADREEGSSSAGKWQGKVDKRVVGRAGWKVEDREESGALWMDSAHEVREECDSKEEKVYGERELRERSQKIARTRTSEVHGDDSKRFSSFQSMVDARKVDREEGLAARRRSKTDQQIAGQAEWRFGNREEKGASLIDLAHEAREEYIYEDERVVRQRESREGSRKVTVTSDVYEDDTRRSSSSKNMIDARKVGQEVSLISNKHAELDRGVVGHAELSSQKLREITQVHDSRTEGAANSRRHYEQMRVRDREDRSASAQSSVHMSRDKRTQMGQLVLGRMESKRHNESRTDVSRVSAGDVERASSSQRLLETRRDDREDYLASGLNLVGEARNQRNLINEQFTQQSSSRRTNERNTQNFEVSRWDTERVYNTQEINNTRIEGESINRQCSSRQESEKETNISAYSRNDNETASSSQEMSRMSIENRRGNSSSTLVWDKMGKQRSTLTGDSSQPTKGQMGFTGSFDSGTRGDQTSRGEMYIIKDGSLESASRSDKSSALYIGEFVDKVQQEITTLDGLDYASKYSPGIQIEEVHGGTRNATAGTHSRLPAAASEDKDEKYVEEASRRSTSRSGMKGPSDEIWDVRASTSQETSRTEEPEEDPAAAEAVDSTTATAGTENVVGRRAHRSLWSYVADIIRLSWGLHAESRNPAPKSGTRSSSNESVSSEAWFSGQEPDDNDEIDVKGRSGTPKESLLIKRPVDESYGRMHAGPSQGSSEVPKLGDRVVKSDAGASTSMGMTKTSSLAKGSSTVSRPQEVGWTEGEKGGEGIPSNVIMVDQSSALTDDTAAAIIEEDRTNIGNVQLPVSKYTRLEENLVGEGSPEVGKPDGKDGELKRRKLQRNKQVLKERFDDWEEAYRLESEQRKTDEFFMREALVEARKAADTWEVPVGAVLVQNGKIIARAWNLVEELRDSTAHAEMICIREASNLLRSWRLAETTLYVTLEPCAMCAGAILQARIDTVVWGAPNKLLGADGSWVRLFPGDGGSSSLDSSNQTVGPVHPFHPKITIRRGVLATECSEVMQQFFQLRRKKNKNPEPSPPSCLPVSTHRTKFFTKIHDLFSIMFCL</sequence>
<keyword evidence="6" id="KW-0378">Hydrolase</keyword>
<dbReference type="CDD" id="cd01285">
    <property type="entry name" value="nucleoside_deaminase"/>
    <property type="match status" value="1"/>
</dbReference>
<dbReference type="Gene3D" id="3.40.140.10">
    <property type="entry name" value="Cytidine Deaminase, domain 2"/>
    <property type="match status" value="1"/>
</dbReference>
<dbReference type="InParanoid" id="A0A6I9S477"/>
<proteinExistence type="inferred from homology"/>
<feature type="region of interest" description="Disordered" evidence="9">
    <location>
        <begin position="676"/>
        <end position="696"/>
    </location>
</feature>
<name>A0A6I9S477_ELAGV</name>
<feature type="compositionally biased region" description="Basic and acidic residues" evidence="9">
    <location>
        <begin position="164"/>
        <end position="176"/>
    </location>
</feature>
<dbReference type="GO" id="GO:0009507">
    <property type="term" value="C:chloroplast"/>
    <property type="evidence" value="ECO:0007669"/>
    <property type="project" value="TreeGrafter"/>
</dbReference>
<dbReference type="RefSeq" id="XP_010936768.1">
    <property type="nucleotide sequence ID" value="XM_010938466.3"/>
</dbReference>
<evidence type="ECO:0000256" key="6">
    <source>
        <dbReference type="ARBA" id="ARBA00022801"/>
    </source>
</evidence>
<feature type="region of interest" description="Disordered" evidence="9">
    <location>
        <begin position="872"/>
        <end position="954"/>
    </location>
</feature>
<feature type="compositionally biased region" description="Basic and acidic residues" evidence="9">
    <location>
        <begin position="616"/>
        <end position="628"/>
    </location>
</feature>
<dbReference type="Pfam" id="PF00383">
    <property type="entry name" value="dCMP_cyt_deam_1"/>
    <property type="match status" value="1"/>
</dbReference>
<dbReference type="InterPro" id="IPR016193">
    <property type="entry name" value="Cytidine_deaminase-like"/>
</dbReference>
<feature type="compositionally biased region" description="Basic and acidic residues" evidence="9">
    <location>
        <begin position="559"/>
        <end position="569"/>
    </location>
</feature>
<dbReference type="InterPro" id="IPR028883">
    <property type="entry name" value="tRNA_aden_deaminase"/>
</dbReference>
<feature type="compositionally biased region" description="Polar residues" evidence="9">
    <location>
        <begin position="717"/>
        <end position="728"/>
    </location>
</feature>
<dbReference type="GO" id="GO:0002100">
    <property type="term" value="P:tRNA wobble adenosine to inosine editing"/>
    <property type="evidence" value="ECO:0007669"/>
    <property type="project" value="InterPro"/>
</dbReference>
<feature type="compositionally biased region" description="Low complexity" evidence="9">
    <location>
        <begin position="989"/>
        <end position="1006"/>
    </location>
</feature>
<evidence type="ECO:0000256" key="2">
    <source>
        <dbReference type="ARBA" id="ARBA00011738"/>
    </source>
</evidence>
<feature type="domain" description="CMP/dCMP-type deaminase" evidence="10">
    <location>
        <begin position="1199"/>
        <end position="1321"/>
    </location>
</feature>
<feature type="compositionally biased region" description="Basic and acidic residues" evidence="9">
    <location>
        <begin position="888"/>
        <end position="901"/>
    </location>
</feature>
<evidence type="ECO:0000256" key="4">
    <source>
        <dbReference type="ARBA" id="ARBA00022694"/>
    </source>
</evidence>
<dbReference type="GeneID" id="105056310"/>
<dbReference type="GO" id="GO:0052717">
    <property type="term" value="F:tRNA-specific adenosine-34 deaminase activity"/>
    <property type="evidence" value="ECO:0007669"/>
    <property type="project" value="UniProtKB-EC"/>
</dbReference>
<evidence type="ECO:0000259" key="10">
    <source>
        <dbReference type="PROSITE" id="PS51747"/>
    </source>
</evidence>
<feature type="region of interest" description="Disordered" evidence="9">
    <location>
        <begin position="493"/>
        <end position="525"/>
    </location>
</feature>
<evidence type="ECO:0000256" key="9">
    <source>
        <dbReference type="SAM" id="MobiDB-lite"/>
    </source>
</evidence>
<dbReference type="FunCoup" id="A0A6I9S477">
    <property type="interactions" value="2946"/>
</dbReference>
<dbReference type="PROSITE" id="PS51747">
    <property type="entry name" value="CYT_DCMP_DEAMINASES_2"/>
    <property type="match status" value="1"/>
</dbReference>
<dbReference type="FunFam" id="3.40.140.10:FF:000005">
    <property type="entry name" value="tRNA-specific adenosine deaminase"/>
    <property type="match status" value="1"/>
</dbReference>
<feature type="region of interest" description="Disordered" evidence="9">
    <location>
        <begin position="982"/>
        <end position="1106"/>
    </location>
</feature>
<dbReference type="Proteomes" id="UP000504607">
    <property type="component" value="Chromosome 13"/>
</dbReference>
<dbReference type="KEGG" id="egu:105056310"/>
<keyword evidence="7" id="KW-0862">Zinc</keyword>
<feature type="region of interest" description="Disordered" evidence="9">
    <location>
        <begin position="559"/>
        <end position="651"/>
    </location>
</feature>
<dbReference type="PANTHER" id="PTHR11079:SF179">
    <property type="entry name" value="TRNA(ADENINE(34)) DEAMINASE, CHLOROPLASTIC"/>
    <property type="match status" value="1"/>
</dbReference>